<gene>
    <name evidence="11" type="primary">speH</name>
    <name evidence="11" type="ORF">Cco03nite_56640</name>
</gene>
<keyword evidence="2" id="KW-0949">S-adenosyl-L-methionine</keyword>
<dbReference type="Proteomes" id="UP000630887">
    <property type="component" value="Unassembled WGS sequence"/>
</dbReference>
<keyword evidence="3" id="KW-0210">Decarboxylase</keyword>
<dbReference type="GO" id="GO:0008295">
    <property type="term" value="P:spermidine biosynthetic process"/>
    <property type="evidence" value="ECO:0007669"/>
    <property type="project" value="UniProtKB-KW"/>
</dbReference>
<evidence type="ECO:0000256" key="6">
    <source>
        <dbReference type="ARBA" id="ARBA00023115"/>
    </source>
</evidence>
<dbReference type="Pfam" id="PF02675">
    <property type="entry name" value="AdoMet_dc"/>
    <property type="match status" value="1"/>
</dbReference>
<evidence type="ECO:0000256" key="7">
    <source>
        <dbReference type="ARBA" id="ARBA00023145"/>
    </source>
</evidence>
<evidence type="ECO:0000256" key="9">
    <source>
        <dbReference type="ARBA" id="ARBA00023270"/>
    </source>
</evidence>
<dbReference type="SUPFAM" id="SSF56276">
    <property type="entry name" value="S-adenosylmethionine decarboxylase"/>
    <property type="match status" value="1"/>
</dbReference>
<evidence type="ECO:0000256" key="3">
    <source>
        <dbReference type="ARBA" id="ARBA00022793"/>
    </source>
</evidence>
<evidence type="ECO:0000256" key="5">
    <source>
        <dbReference type="ARBA" id="ARBA00023066"/>
    </source>
</evidence>
<dbReference type="PANTHER" id="PTHR33866">
    <property type="entry name" value="S-ADENOSYLMETHIONINE DECARBOXYLASE PROENZYME"/>
    <property type="match status" value="1"/>
</dbReference>
<keyword evidence="7" id="KW-0865">Zymogen</keyword>
<dbReference type="AlphaFoldDB" id="A0A8J3L4J6"/>
<keyword evidence="12" id="KW-1185">Reference proteome</keyword>
<keyword evidence="9" id="KW-0704">Schiff base</keyword>
<evidence type="ECO:0000256" key="4">
    <source>
        <dbReference type="ARBA" id="ARBA00022813"/>
    </source>
</evidence>
<dbReference type="PANTHER" id="PTHR33866:SF2">
    <property type="entry name" value="S-ADENOSYLMETHIONINE DECARBOXYLASE PROENZYME"/>
    <property type="match status" value="1"/>
</dbReference>
<accession>A0A8J3L4J6</accession>
<evidence type="ECO:0000313" key="12">
    <source>
        <dbReference type="Proteomes" id="UP000630887"/>
    </source>
</evidence>
<organism evidence="11 12">
    <name type="scientific">Catellatospora coxensis</name>
    <dbReference type="NCBI Taxonomy" id="310354"/>
    <lineage>
        <taxon>Bacteria</taxon>
        <taxon>Bacillati</taxon>
        <taxon>Actinomycetota</taxon>
        <taxon>Actinomycetes</taxon>
        <taxon>Micromonosporales</taxon>
        <taxon>Micromonosporaceae</taxon>
        <taxon>Catellatospora</taxon>
    </lineage>
</organism>
<dbReference type="InterPro" id="IPR016067">
    <property type="entry name" value="S-AdoMet_deCO2ase_core"/>
</dbReference>
<evidence type="ECO:0000256" key="10">
    <source>
        <dbReference type="ARBA" id="ARBA00023317"/>
    </source>
</evidence>
<comment type="cofactor">
    <cofactor evidence="1">
        <name>pyruvate</name>
        <dbReference type="ChEBI" id="CHEBI:15361"/>
    </cofactor>
</comment>
<evidence type="ECO:0000313" key="11">
    <source>
        <dbReference type="EMBL" id="GIG08964.1"/>
    </source>
</evidence>
<dbReference type="EMBL" id="BONI01000055">
    <property type="protein sequence ID" value="GIG08964.1"/>
    <property type="molecule type" value="Genomic_DNA"/>
</dbReference>
<comment type="caution">
    <text evidence="11">The sequence shown here is derived from an EMBL/GenBank/DDBJ whole genome shotgun (WGS) entry which is preliminary data.</text>
</comment>
<protein>
    <submittedName>
        <fullName evidence="11">S-adenosylmethionine decarboxylase proenzyme</fullName>
    </submittedName>
</protein>
<keyword evidence="5" id="KW-0745">Spermidine biosynthesis</keyword>
<reference evidence="11 12" key="1">
    <citation type="submission" date="2021-01" db="EMBL/GenBank/DDBJ databases">
        <title>Whole genome shotgun sequence of Catellatospora coxensis NBRC 107359.</title>
        <authorList>
            <person name="Komaki H."/>
            <person name="Tamura T."/>
        </authorList>
    </citation>
    <scope>NUCLEOTIDE SEQUENCE [LARGE SCALE GENOMIC DNA]</scope>
    <source>
        <strain evidence="11 12">NBRC 107359</strain>
    </source>
</reference>
<evidence type="ECO:0000256" key="8">
    <source>
        <dbReference type="ARBA" id="ARBA00023239"/>
    </source>
</evidence>
<dbReference type="InterPro" id="IPR003826">
    <property type="entry name" value="AdoMetDC_fam_prok"/>
</dbReference>
<keyword evidence="4" id="KW-0068">Autocatalytic cleavage</keyword>
<dbReference type="GO" id="GO:0005829">
    <property type="term" value="C:cytosol"/>
    <property type="evidence" value="ECO:0007669"/>
    <property type="project" value="TreeGrafter"/>
</dbReference>
<name>A0A8J3L4J6_9ACTN</name>
<evidence type="ECO:0000256" key="2">
    <source>
        <dbReference type="ARBA" id="ARBA00022691"/>
    </source>
</evidence>
<evidence type="ECO:0000256" key="1">
    <source>
        <dbReference type="ARBA" id="ARBA00001928"/>
    </source>
</evidence>
<keyword evidence="6" id="KW-0620">Polyamine biosynthesis</keyword>
<keyword evidence="10" id="KW-0670">Pyruvate</keyword>
<keyword evidence="8" id="KW-0456">Lyase</keyword>
<proteinExistence type="predicted"/>
<sequence>MSHQLSAVIATRPDLDDSPEYLIGILRSAALAAELTPMGHTSVRFQPCGSSAVVLLAESHIAAHHWPEHHKMTVDIHICDYRRDNLSSAQRAAKSIEKAVATKTPTWRLRSIAG</sequence>
<dbReference type="GO" id="GO:0004014">
    <property type="term" value="F:adenosylmethionine decarboxylase activity"/>
    <property type="evidence" value="ECO:0007669"/>
    <property type="project" value="InterPro"/>
</dbReference>
<dbReference type="Gene3D" id="3.60.90.10">
    <property type="entry name" value="S-adenosylmethionine decarboxylase"/>
    <property type="match status" value="1"/>
</dbReference>